<accession>A0A1D2J340</accession>
<organism evidence="1 2">
    <name type="scientific">Paracoccidioides brasiliensis</name>
    <dbReference type="NCBI Taxonomy" id="121759"/>
    <lineage>
        <taxon>Eukaryota</taxon>
        <taxon>Fungi</taxon>
        <taxon>Dikarya</taxon>
        <taxon>Ascomycota</taxon>
        <taxon>Pezizomycotina</taxon>
        <taxon>Eurotiomycetes</taxon>
        <taxon>Eurotiomycetidae</taxon>
        <taxon>Onygenales</taxon>
        <taxon>Ajellomycetaceae</taxon>
        <taxon>Paracoccidioides</taxon>
    </lineage>
</organism>
<dbReference type="AlphaFoldDB" id="A0A1D2J340"/>
<dbReference type="OrthoDB" id="10279678at2759"/>
<name>A0A1D2J340_PARBR</name>
<comment type="caution">
    <text evidence="1">The sequence shown here is derived from an EMBL/GenBank/DDBJ whole genome shotgun (WGS) entry which is preliminary data.</text>
</comment>
<gene>
    <name evidence="1" type="ORF">ACO22_08126</name>
</gene>
<dbReference type="VEuPathDB" id="FungiDB:PADG_06782"/>
<evidence type="ECO:0000313" key="2">
    <source>
        <dbReference type="Proteomes" id="UP000242814"/>
    </source>
</evidence>
<sequence length="121" mass="14305">MPICTDLLREYTPDRPLNGNDILWSSFSLTFAFLTRPSSSVHYLQQPSETLISCQIWRCWWWRVDGDSEPTEGLTTWQDVLKWPDSGNQCTEEEYEMRSHQKLPEDSKLERKFITSTKFPL</sequence>
<dbReference type="OMA" id="MPICTDL"/>
<protein>
    <submittedName>
        <fullName evidence="1">Uncharacterized protein</fullName>
    </submittedName>
</protein>
<dbReference type="Proteomes" id="UP000242814">
    <property type="component" value="Unassembled WGS sequence"/>
</dbReference>
<dbReference type="EMBL" id="LZYO01000998">
    <property type="protein sequence ID" value="ODH12577.1"/>
    <property type="molecule type" value="Genomic_DNA"/>
</dbReference>
<proteinExistence type="predicted"/>
<evidence type="ECO:0000313" key="1">
    <source>
        <dbReference type="EMBL" id="ODH12577.1"/>
    </source>
</evidence>
<dbReference type="VEuPathDB" id="FungiDB:PABG_05949"/>
<reference evidence="1 2" key="1">
    <citation type="submission" date="2016-06" db="EMBL/GenBank/DDBJ databases">
        <authorList>
            <person name="Kjaerup R.B."/>
            <person name="Dalgaard T.S."/>
            <person name="Juul-Madsen H.R."/>
        </authorList>
    </citation>
    <scope>NUCLEOTIDE SEQUENCE [LARGE SCALE GENOMIC DNA]</scope>
    <source>
        <strain evidence="1 2">Pb300</strain>
    </source>
</reference>